<keyword evidence="3" id="KW-1133">Transmembrane helix</keyword>
<dbReference type="CDD" id="cd07185">
    <property type="entry name" value="OmpA_C-like"/>
    <property type="match status" value="1"/>
</dbReference>
<feature type="compositionally biased region" description="Basic and acidic residues" evidence="2">
    <location>
        <begin position="304"/>
        <end position="321"/>
    </location>
</feature>
<gene>
    <name evidence="5" type="ORF">J2I47_03095</name>
</gene>
<organism evidence="5 6">
    <name type="scientific">Fibrella rubiginis</name>
    <dbReference type="NCBI Taxonomy" id="2817060"/>
    <lineage>
        <taxon>Bacteria</taxon>
        <taxon>Pseudomonadati</taxon>
        <taxon>Bacteroidota</taxon>
        <taxon>Cytophagia</taxon>
        <taxon>Cytophagales</taxon>
        <taxon>Spirosomataceae</taxon>
        <taxon>Fibrella</taxon>
    </lineage>
</organism>
<name>A0A939GF18_9BACT</name>
<comment type="caution">
    <text evidence="5">The sequence shown here is derived from an EMBL/GenBank/DDBJ whole genome shotgun (WGS) entry which is preliminary data.</text>
</comment>
<accession>A0A939GF18</accession>
<dbReference type="AlphaFoldDB" id="A0A939GF18"/>
<dbReference type="PANTHER" id="PTHR30329:SF21">
    <property type="entry name" value="LIPOPROTEIN YIAD-RELATED"/>
    <property type="match status" value="1"/>
</dbReference>
<evidence type="ECO:0000256" key="1">
    <source>
        <dbReference type="PROSITE-ProRule" id="PRU00473"/>
    </source>
</evidence>
<dbReference type="PANTHER" id="PTHR30329">
    <property type="entry name" value="STATOR ELEMENT OF FLAGELLAR MOTOR COMPLEX"/>
    <property type="match status" value="1"/>
</dbReference>
<dbReference type="EMBL" id="JAFMYV010000001">
    <property type="protein sequence ID" value="MBO0935526.1"/>
    <property type="molecule type" value="Genomic_DNA"/>
</dbReference>
<keyword evidence="3" id="KW-0812">Transmembrane</keyword>
<dbReference type="SUPFAM" id="SSF103088">
    <property type="entry name" value="OmpA-like"/>
    <property type="match status" value="2"/>
</dbReference>
<evidence type="ECO:0000256" key="2">
    <source>
        <dbReference type="SAM" id="MobiDB-lite"/>
    </source>
</evidence>
<dbReference type="Proteomes" id="UP000664034">
    <property type="component" value="Unassembled WGS sequence"/>
</dbReference>
<dbReference type="RefSeq" id="WP_207363073.1">
    <property type="nucleotide sequence ID" value="NZ_JAFMYV010000001.1"/>
</dbReference>
<dbReference type="InterPro" id="IPR050330">
    <property type="entry name" value="Bact_OuterMem_StrucFunc"/>
</dbReference>
<sequence>MFTNKTPWIVLLLLWMGGSTWWHVCKIKQLCGDYLPHANMEATIAMPGASTFGLTIADGDKLNLNVPGNFSFAKSGEAANASALGNTLQTVAAYLKANPGRIMTIMGHYHADEDNPGSYPNLGVARAEAIKADLIDMGVPAAQVATASMLVSTPAGAMMPYSTKGDSLYGGLAFSFTGAATDTTATDTTAVVAAPATDTTTAAKPNTEEALAEAQKFTSVFKPIDLYFKSGQSGYIRTEDTRKFFAEAETYLKAHKDKKLTLTGHTDATGPDKVNLELSRARASGVRARLRKDGIDGDQIVVEAKGETEPKEPNETAEGRKANRRVTVVVQ</sequence>
<evidence type="ECO:0000313" key="5">
    <source>
        <dbReference type="EMBL" id="MBO0935526.1"/>
    </source>
</evidence>
<evidence type="ECO:0000259" key="4">
    <source>
        <dbReference type="PROSITE" id="PS51123"/>
    </source>
</evidence>
<reference evidence="5" key="1">
    <citation type="submission" date="2021-03" db="EMBL/GenBank/DDBJ databases">
        <title>Fibrella sp. HMF5335 genome sequencing and assembly.</title>
        <authorList>
            <person name="Kang H."/>
            <person name="Kim H."/>
            <person name="Bae S."/>
            <person name="Joh K."/>
        </authorList>
    </citation>
    <scope>NUCLEOTIDE SEQUENCE</scope>
    <source>
        <strain evidence="5">HMF5335</strain>
    </source>
</reference>
<dbReference type="PROSITE" id="PS51123">
    <property type="entry name" value="OMPA_2"/>
    <property type="match status" value="1"/>
</dbReference>
<dbReference type="InterPro" id="IPR036737">
    <property type="entry name" value="OmpA-like_sf"/>
</dbReference>
<feature type="region of interest" description="Disordered" evidence="2">
    <location>
        <begin position="303"/>
        <end position="331"/>
    </location>
</feature>
<feature type="domain" description="OmpA-like" evidence="4">
    <location>
        <begin position="215"/>
        <end position="331"/>
    </location>
</feature>
<keyword evidence="6" id="KW-1185">Reference proteome</keyword>
<feature type="transmembrane region" description="Helical" evidence="3">
    <location>
        <begin position="7"/>
        <end position="24"/>
    </location>
</feature>
<protein>
    <submittedName>
        <fullName evidence="5">OmpA family protein</fullName>
    </submittedName>
</protein>
<dbReference type="InterPro" id="IPR006665">
    <property type="entry name" value="OmpA-like"/>
</dbReference>
<evidence type="ECO:0000256" key="3">
    <source>
        <dbReference type="SAM" id="Phobius"/>
    </source>
</evidence>
<dbReference type="Pfam" id="PF00691">
    <property type="entry name" value="OmpA"/>
    <property type="match status" value="1"/>
</dbReference>
<proteinExistence type="predicted"/>
<evidence type="ECO:0000313" key="6">
    <source>
        <dbReference type="Proteomes" id="UP000664034"/>
    </source>
</evidence>
<dbReference type="Gene3D" id="3.30.1330.60">
    <property type="entry name" value="OmpA-like domain"/>
    <property type="match status" value="2"/>
</dbReference>
<keyword evidence="1 3" id="KW-0472">Membrane</keyword>
<dbReference type="GO" id="GO:0016020">
    <property type="term" value="C:membrane"/>
    <property type="evidence" value="ECO:0007669"/>
    <property type="project" value="UniProtKB-UniRule"/>
</dbReference>